<organism evidence="2 3">
    <name type="scientific">Niallia hominis</name>
    <dbReference type="NCBI Taxonomy" id="3133173"/>
    <lineage>
        <taxon>Bacteria</taxon>
        <taxon>Bacillati</taxon>
        <taxon>Bacillota</taxon>
        <taxon>Bacilli</taxon>
        <taxon>Bacillales</taxon>
        <taxon>Bacillaceae</taxon>
        <taxon>Niallia</taxon>
    </lineage>
</organism>
<keyword evidence="3" id="KW-1185">Reference proteome</keyword>
<gene>
    <name evidence="2" type="ORF">WMO63_22945</name>
</gene>
<protein>
    <recommendedName>
        <fullName evidence="4">DUF2268 domain-containing protein</fullName>
    </recommendedName>
</protein>
<evidence type="ECO:0000313" key="2">
    <source>
        <dbReference type="EMBL" id="MEQ2468513.1"/>
    </source>
</evidence>
<name>A0ABV1F555_9BACI</name>
<reference evidence="2 3" key="1">
    <citation type="submission" date="2024-03" db="EMBL/GenBank/DDBJ databases">
        <title>Human intestinal bacterial collection.</title>
        <authorList>
            <person name="Pauvert C."/>
            <person name="Hitch T.C.A."/>
            <person name="Clavel T."/>
        </authorList>
    </citation>
    <scope>NUCLEOTIDE SEQUENCE [LARGE SCALE GENOMIC DNA]</scope>
    <source>
        <strain evidence="2 3">CLA-SR-H024</strain>
    </source>
</reference>
<evidence type="ECO:0000313" key="3">
    <source>
        <dbReference type="Proteomes" id="UP001465426"/>
    </source>
</evidence>
<comment type="caution">
    <text evidence="2">The sequence shown here is derived from an EMBL/GenBank/DDBJ whole genome shotgun (WGS) entry which is preliminary data.</text>
</comment>
<dbReference type="InterPro" id="IPR019734">
    <property type="entry name" value="TPR_rpt"/>
</dbReference>
<dbReference type="SUPFAM" id="SSF48452">
    <property type="entry name" value="TPR-like"/>
    <property type="match status" value="1"/>
</dbReference>
<dbReference type="RefSeq" id="WP_349205480.1">
    <property type="nucleotide sequence ID" value="NZ_JBBMFN010000112.1"/>
</dbReference>
<evidence type="ECO:0000256" key="1">
    <source>
        <dbReference type="PROSITE-ProRule" id="PRU00339"/>
    </source>
</evidence>
<evidence type="ECO:0008006" key="4">
    <source>
        <dbReference type="Google" id="ProtNLM"/>
    </source>
</evidence>
<dbReference type="PROSITE" id="PS50005">
    <property type="entry name" value="TPR"/>
    <property type="match status" value="1"/>
</dbReference>
<keyword evidence="1" id="KW-0802">TPR repeat</keyword>
<dbReference type="Proteomes" id="UP001465426">
    <property type="component" value="Unassembled WGS sequence"/>
</dbReference>
<feature type="repeat" description="TPR" evidence="1">
    <location>
        <begin position="317"/>
        <end position="350"/>
    </location>
</feature>
<sequence length="456" mass="52170">MKKKLILCFASFILLLGVIFINRNAVKEMGIVKDIQQLIYSKHIVEEENALSKKIGPITFKYNEQEDHSNVINEALQSLKEQEKLFMELFGKYRNNPIAIVLVEDPSVLQKLFGITGDGYVAGYYIEEKKSIYLAVPHNAEEMQVFKESIVHEYTHHLITSTLESAGLKTSDIPVWFHEGLAAYVERKDNGITMEEIQVTENASFEDLETHKQWNKHLNSPFDPYLQSRLLVGLLIKKEGTSVIPKLMEACKDNNFAIAFEQITGQPLKSYETELFKTLKTYPSMEISARGQLYQDANPEAALESALEMNDLIPNVDNVIHLISTIYLEMGDYKNSIENFDRLVHLFPFSSYYQQFAYVLLFTDLDKALEASTISVKLASEEDVPFYQGHLKLMLSINESVNNDNSFKGYIQFLHGDLSWILTNKNKADLIHIILNRYPHISEGKDELIALEQGLH</sequence>
<accession>A0ABV1F555</accession>
<dbReference type="InterPro" id="IPR011990">
    <property type="entry name" value="TPR-like_helical_dom_sf"/>
</dbReference>
<proteinExistence type="predicted"/>
<dbReference type="EMBL" id="JBBMFN010000112">
    <property type="protein sequence ID" value="MEQ2468513.1"/>
    <property type="molecule type" value="Genomic_DNA"/>
</dbReference>